<dbReference type="AlphaFoldDB" id="L5JQU9"/>
<dbReference type="InParanoid" id="L5JQU9"/>
<keyword evidence="3" id="KW-1185">Reference proteome</keyword>
<name>L5JQU9_PTEAL</name>
<sequence length="70" mass="7403">MGAFLSVASDRSLSRPPWEPQSLHGSLLTSILSLQAPLRTMRPGFSSGPQGARMAARPTPCGHPRTTTSS</sequence>
<proteinExistence type="predicted"/>
<protein>
    <submittedName>
        <fullName evidence="2">Uncharacterized protein</fullName>
    </submittedName>
</protein>
<gene>
    <name evidence="2" type="ORF">PAL_GLEAN10025643</name>
</gene>
<accession>L5JQU9</accession>
<dbReference type="Proteomes" id="UP000010552">
    <property type="component" value="Unassembled WGS sequence"/>
</dbReference>
<dbReference type="EMBL" id="KB031158">
    <property type="protein sequence ID" value="ELK00488.1"/>
    <property type="molecule type" value="Genomic_DNA"/>
</dbReference>
<evidence type="ECO:0000313" key="3">
    <source>
        <dbReference type="Proteomes" id="UP000010552"/>
    </source>
</evidence>
<feature type="region of interest" description="Disordered" evidence="1">
    <location>
        <begin position="1"/>
        <end position="24"/>
    </location>
</feature>
<feature type="region of interest" description="Disordered" evidence="1">
    <location>
        <begin position="40"/>
        <end position="70"/>
    </location>
</feature>
<evidence type="ECO:0000313" key="2">
    <source>
        <dbReference type="EMBL" id="ELK00488.1"/>
    </source>
</evidence>
<organism evidence="2 3">
    <name type="scientific">Pteropus alecto</name>
    <name type="common">Black flying fox</name>
    <dbReference type="NCBI Taxonomy" id="9402"/>
    <lineage>
        <taxon>Eukaryota</taxon>
        <taxon>Metazoa</taxon>
        <taxon>Chordata</taxon>
        <taxon>Craniata</taxon>
        <taxon>Vertebrata</taxon>
        <taxon>Euteleostomi</taxon>
        <taxon>Mammalia</taxon>
        <taxon>Eutheria</taxon>
        <taxon>Laurasiatheria</taxon>
        <taxon>Chiroptera</taxon>
        <taxon>Yinpterochiroptera</taxon>
        <taxon>Pteropodoidea</taxon>
        <taxon>Pteropodidae</taxon>
        <taxon>Pteropodinae</taxon>
        <taxon>Pteropus</taxon>
    </lineage>
</organism>
<evidence type="ECO:0000256" key="1">
    <source>
        <dbReference type="SAM" id="MobiDB-lite"/>
    </source>
</evidence>
<reference evidence="3" key="1">
    <citation type="journal article" date="2013" name="Science">
        <title>Comparative analysis of bat genomes provides insight into the evolution of flight and immunity.</title>
        <authorList>
            <person name="Zhang G."/>
            <person name="Cowled C."/>
            <person name="Shi Z."/>
            <person name="Huang Z."/>
            <person name="Bishop-Lilly K.A."/>
            <person name="Fang X."/>
            <person name="Wynne J.W."/>
            <person name="Xiong Z."/>
            <person name="Baker M.L."/>
            <person name="Zhao W."/>
            <person name="Tachedjian M."/>
            <person name="Zhu Y."/>
            <person name="Zhou P."/>
            <person name="Jiang X."/>
            <person name="Ng J."/>
            <person name="Yang L."/>
            <person name="Wu L."/>
            <person name="Xiao J."/>
            <person name="Feng Y."/>
            <person name="Chen Y."/>
            <person name="Sun X."/>
            <person name="Zhang Y."/>
            <person name="Marsh G.A."/>
            <person name="Crameri G."/>
            <person name="Broder C.C."/>
            <person name="Frey K.G."/>
            <person name="Wang L.F."/>
            <person name="Wang J."/>
        </authorList>
    </citation>
    <scope>NUCLEOTIDE SEQUENCE [LARGE SCALE GENOMIC DNA]</scope>
</reference>